<comment type="catalytic activity">
    <reaction evidence="10">
        <text>6 Fe(III)-[cytochrome c] + NH4(+) + 2 H2O = 6 Fe(II)-[cytochrome c] + nitrite + 8 H(+)</text>
        <dbReference type="Rhea" id="RHEA:13089"/>
        <dbReference type="Rhea" id="RHEA-COMP:10350"/>
        <dbReference type="Rhea" id="RHEA-COMP:14399"/>
        <dbReference type="ChEBI" id="CHEBI:15377"/>
        <dbReference type="ChEBI" id="CHEBI:15378"/>
        <dbReference type="ChEBI" id="CHEBI:16301"/>
        <dbReference type="ChEBI" id="CHEBI:28938"/>
        <dbReference type="ChEBI" id="CHEBI:29033"/>
        <dbReference type="ChEBI" id="CHEBI:29034"/>
        <dbReference type="EC" id="1.7.2.2"/>
    </reaction>
</comment>
<keyword evidence="13" id="KW-1185">Reference proteome</keyword>
<dbReference type="RefSeq" id="WP_183669236.1">
    <property type="nucleotide sequence ID" value="NZ_BMPB01000003.1"/>
</dbReference>
<dbReference type="PIRSF" id="PIRSF000243">
    <property type="entry name" value="Cyt_c552"/>
    <property type="match status" value="1"/>
</dbReference>
<dbReference type="EC" id="1.7.2.2" evidence="3"/>
<dbReference type="Gene3D" id="1.10.1130.10">
    <property type="entry name" value="Flavocytochrome C3, Chain A"/>
    <property type="match status" value="1"/>
</dbReference>
<dbReference type="Gene3D" id="1.20.140.10">
    <property type="entry name" value="Butyryl-CoA Dehydrogenase, subunit A, domain 3"/>
    <property type="match status" value="1"/>
</dbReference>
<evidence type="ECO:0000256" key="3">
    <source>
        <dbReference type="ARBA" id="ARBA00011887"/>
    </source>
</evidence>
<dbReference type="PANTHER" id="PTHR30633:SF0">
    <property type="entry name" value="CYTOCHROME C-552"/>
    <property type="match status" value="1"/>
</dbReference>
<dbReference type="PANTHER" id="PTHR30633">
    <property type="entry name" value="CYTOCHROME C-552 RESPIRATORY NITRITE REDUCTASE"/>
    <property type="match status" value="1"/>
</dbReference>
<dbReference type="GO" id="GO:0042279">
    <property type="term" value="F:nitrite reductase (cytochrome, ammonia-forming) activity"/>
    <property type="evidence" value="ECO:0007669"/>
    <property type="project" value="UniProtKB-EC"/>
</dbReference>
<proteinExistence type="inferred from homology"/>
<dbReference type="InterPro" id="IPR003321">
    <property type="entry name" value="Cyt_c552"/>
</dbReference>
<evidence type="ECO:0000256" key="8">
    <source>
        <dbReference type="ARBA" id="ARBA00023002"/>
    </source>
</evidence>
<evidence type="ECO:0000256" key="5">
    <source>
        <dbReference type="ARBA" id="ARBA00022723"/>
    </source>
</evidence>
<keyword evidence="11" id="KW-0472">Membrane</keyword>
<dbReference type="Proteomes" id="UP000533637">
    <property type="component" value="Unassembled WGS sequence"/>
</dbReference>
<keyword evidence="4" id="KW-0349">Heme</keyword>
<dbReference type="InterPro" id="IPR036280">
    <property type="entry name" value="Multihaem_cyt_sf"/>
</dbReference>
<keyword evidence="6" id="KW-0732">Signal</keyword>
<name>A0ABR6KHS3_9BACT</name>
<keyword evidence="11" id="KW-1133">Transmembrane helix</keyword>
<keyword evidence="11" id="KW-0812">Transmembrane</keyword>
<keyword evidence="5" id="KW-0479">Metal-binding</keyword>
<dbReference type="CDD" id="cd00548">
    <property type="entry name" value="NrfA-like"/>
    <property type="match status" value="1"/>
</dbReference>
<comment type="subcellular location">
    <subcellularLocation>
        <location evidence="1">Cell envelope</location>
    </subcellularLocation>
</comment>
<dbReference type="SUPFAM" id="SSF48695">
    <property type="entry name" value="Multiheme cytochromes"/>
    <property type="match status" value="1"/>
</dbReference>
<evidence type="ECO:0000313" key="12">
    <source>
        <dbReference type="EMBL" id="MBB4621062.1"/>
    </source>
</evidence>
<comment type="similarity">
    <text evidence="2">Belongs to the cytochrome c-552 family.</text>
</comment>
<reference evidence="12 13" key="1">
    <citation type="submission" date="2020-08" db="EMBL/GenBank/DDBJ databases">
        <title>Genomic Encyclopedia of Type Strains, Phase IV (KMG-IV): sequencing the most valuable type-strain genomes for metagenomic binning, comparative biology and taxonomic classification.</title>
        <authorList>
            <person name="Goeker M."/>
        </authorList>
    </citation>
    <scope>NUCLEOTIDE SEQUENCE [LARGE SCALE GENOMIC DNA]</scope>
    <source>
        <strain evidence="12 13">DSM 102983</strain>
    </source>
</reference>
<comment type="caution">
    <text evidence="12">The sequence shown here is derived from an EMBL/GenBank/DDBJ whole genome shotgun (WGS) entry which is preliminary data.</text>
</comment>
<evidence type="ECO:0000256" key="10">
    <source>
        <dbReference type="ARBA" id="ARBA00049131"/>
    </source>
</evidence>
<sequence>MNNKLNIRYLYLVLLGVVILGILAVSVGYGLVREDNITFIDDVNTGNQEINENSSANKLELRYSKEYRSWKNTADTSFASLFNGNQAVDLLAERPNLVILWAGYAFSKSYCTPRGHMYAIDDMYTSLRTGAPEGENDGPQPAACWACKSSDASRLIDKIGREAFYKRKWAAWGSEIINPVACADCHDPESMELHIPRLFLTEAYTRKGMSIDNVSEQEMRSLVCAQCHSEYYFSKEDKRVVLPWDNGYSVEDIEAYYDRIGFSDYVHKLSRTPLLKAQHPDYEMAQMGIHARRGVSCGECHMPYVGENQEGYNDHHVQSPLAMIDRTCQTCHRETEETLRQDVYDRQTKVAEIREQLETELAKAHIEAKFAWDRGATEKQMEQVLKLIRQAQWRWDFCVASHGASFHAPQEVLRVLGTGIDKVMQAQMDIMKILFKLGYSGDVPMPDISTKEKAQKYIGLDIQTENEAKEAFLKTVIPQWREEAKANKLLTE</sequence>
<dbReference type="NCBIfam" id="NF008339">
    <property type="entry name" value="PRK11125.1"/>
    <property type="match status" value="1"/>
</dbReference>
<feature type="transmembrane region" description="Helical" evidence="11">
    <location>
        <begin position="9"/>
        <end position="32"/>
    </location>
</feature>
<dbReference type="Pfam" id="PF02335">
    <property type="entry name" value="Cytochrom_C552"/>
    <property type="match status" value="1"/>
</dbReference>
<evidence type="ECO:0000256" key="6">
    <source>
        <dbReference type="ARBA" id="ARBA00022729"/>
    </source>
</evidence>
<evidence type="ECO:0000256" key="1">
    <source>
        <dbReference type="ARBA" id="ARBA00004196"/>
    </source>
</evidence>
<protein>
    <recommendedName>
        <fullName evidence="3">nitrite reductase (cytochrome; ammonia-forming)</fullName>
        <ecNumber evidence="3">1.7.2.2</ecNumber>
    </recommendedName>
</protein>
<gene>
    <name evidence="12" type="ORF">GGQ57_000956</name>
</gene>
<evidence type="ECO:0000256" key="4">
    <source>
        <dbReference type="ARBA" id="ARBA00022617"/>
    </source>
</evidence>
<evidence type="ECO:0000256" key="2">
    <source>
        <dbReference type="ARBA" id="ARBA00009288"/>
    </source>
</evidence>
<keyword evidence="7" id="KW-0106">Calcium</keyword>
<keyword evidence="9" id="KW-0408">Iron</keyword>
<evidence type="ECO:0000256" key="7">
    <source>
        <dbReference type="ARBA" id="ARBA00022837"/>
    </source>
</evidence>
<evidence type="ECO:0000256" key="9">
    <source>
        <dbReference type="ARBA" id="ARBA00023004"/>
    </source>
</evidence>
<keyword evidence="8 12" id="KW-0560">Oxidoreductase</keyword>
<evidence type="ECO:0000313" key="13">
    <source>
        <dbReference type="Proteomes" id="UP000533637"/>
    </source>
</evidence>
<evidence type="ECO:0000256" key="11">
    <source>
        <dbReference type="SAM" id="Phobius"/>
    </source>
</evidence>
<accession>A0ABR6KHS3</accession>
<organism evidence="12 13">
    <name type="scientific">Parabacteroides faecis</name>
    <dbReference type="NCBI Taxonomy" id="1217282"/>
    <lineage>
        <taxon>Bacteria</taxon>
        <taxon>Pseudomonadati</taxon>
        <taxon>Bacteroidota</taxon>
        <taxon>Bacteroidia</taxon>
        <taxon>Bacteroidales</taxon>
        <taxon>Tannerellaceae</taxon>
        <taxon>Parabacteroides</taxon>
    </lineage>
</organism>
<dbReference type="EMBL" id="JACHOC010000002">
    <property type="protein sequence ID" value="MBB4621062.1"/>
    <property type="molecule type" value="Genomic_DNA"/>
</dbReference>